<reference evidence="2" key="1">
    <citation type="journal article" date="2021" name="Sci. Rep.">
        <title>Diploid genomic architecture of Nitzschia inconspicua, an elite biomass production diatom.</title>
        <authorList>
            <person name="Oliver A."/>
            <person name="Podell S."/>
            <person name="Pinowska A."/>
            <person name="Traller J.C."/>
            <person name="Smith S.R."/>
            <person name="McClure R."/>
            <person name="Beliaev A."/>
            <person name="Bohutskyi P."/>
            <person name="Hill E.A."/>
            <person name="Rabines A."/>
            <person name="Zheng H."/>
            <person name="Allen L.Z."/>
            <person name="Kuo A."/>
            <person name="Grigoriev I.V."/>
            <person name="Allen A.E."/>
            <person name="Hazlebeck D."/>
            <person name="Allen E.E."/>
        </authorList>
    </citation>
    <scope>NUCLEOTIDE SEQUENCE</scope>
    <source>
        <strain evidence="2">Hildebrandi</strain>
    </source>
</reference>
<comment type="caution">
    <text evidence="2">The sequence shown here is derived from an EMBL/GenBank/DDBJ whole genome shotgun (WGS) entry which is preliminary data.</text>
</comment>
<dbReference type="EMBL" id="JAGRRH010000031">
    <property type="protein sequence ID" value="KAG7339734.1"/>
    <property type="molecule type" value="Genomic_DNA"/>
</dbReference>
<sequence length="333" mass="38096">MSFGSSSTSSSLLTASTWGDKIVSLILFYGSYLFLGKIRSIGVSNLPMAIRLLISMMGKKSNSLTNSKGKDNVTSEMSCSNHKTDDKIRTVGSTTTNATNNLTNPSSWDDVCHKVWTYLQASSVVSGLFNIYPYVIIKWNAMFHIVLVVKESMEHRYATQLEHQRIIREREEKRQRMLDFWRRWLPRFLFEWIFLRKQRKTTKQQNNDKGDDEAATPASPVKAGTSMSTSTSTSTGKRFVGLRKRNKEMPAAETICTKTPLLLLKQPHCLPPRRHRHPHQYHRLSSKKRSDSTYKRPSSSYKDIESLTWMTLSGASYKLRSSTMIGPIGKRVW</sequence>
<dbReference type="AlphaFoldDB" id="A0A9K3PC92"/>
<organism evidence="2 3">
    <name type="scientific">Nitzschia inconspicua</name>
    <dbReference type="NCBI Taxonomy" id="303405"/>
    <lineage>
        <taxon>Eukaryota</taxon>
        <taxon>Sar</taxon>
        <taxon>Stramenopiles</taxon>
        <taxon>Ochrophyta</taxon>
        <taxon>Bacillariophyta</taxon>
        <taxon>Bacillariophyceae</taxon>
        <taxon>Bacillariophycidae</taxon>
        <taxon>Bacillariales</taxon>
        <taxon>Bacillariaceae</taxon>
        <taxon>Nitzschia</taxon>
    </lineage>
</organism>
<evidence type="ECO:0000313" key="2">
    <source>
        <dbReference type="EMBL" id="KAG7339734.1"/>
    </source>
</evidence>
<feature type="region of interest" description="Disordered" evidence="1">
    <location>
        <begin position="201"/>
        <end position="238"/>
    </location>
</feature>
<reference evidence="2" key="2">
    <citation type="submission" date="2021-04" db="EMBL/GenBank/DDBJ databases">
        <authorList>
            <person name="Podell S."/>
        </authorList>
    </citation>
    <scope>NUCLEOTIDE SEQUENCE</scope>
    <source>
        <strain evidence="2">Hildebrandi</strain>
    </source>
</reference>
<evidence type="ECO:0000313" key="3">
    <source>
        <dbReference type="Proteomes" id="UP000693970"/>
    </source>
</evidence>
<feature type="region of interest" description="Disordered" evidence="1">
    <location>
        <begin position="271"/>
        <end position="299"/>
    </location>
</feature>
<dbReference type="Proteomes" id="UP000693970">
    <property type="component" value="Unassembled WGS sequence"/>
</dbReference>
<evidence type="ECO:0000256" key="1">
    <source>
        <dbReference type="SAM" id="MobiDB-lite"/>
    </source>
</evidence>
<feature type="region of interest" description="Disordered" evidence="1">
    <location>
        <begin position="61"/>
        <end position="92"/>
    </location>
</feature>
<proteinExistence type="predicted"/>
<feature type="compositionally biased region" description="Low complexity" evidence="1">
    <location>
        <begin position="225"/>
        <end position="235"/>
    </location>
</feature>
<protein>
    <submittedName>
        <fullName evidence="2">Uncharacterized protein</fullName>
    </submittedName>
</protein>
<name>A0A9K3PC92_9STRA</name>
<keyword evidence="3" id="KW-1185">Reference proteome</keyword>
<feature type="compositionally biased region" description="Basic residues" evidence="1">
    <location>
        <begin position="271"/>
        <end position="287"/>
    </location>
</feature>
<gene>
    <name evidence="2" type="ORF">IV203_024773</name>
</gene>
<accession>A0A9K3PC92</accession>